<dbReference type="InterPro" id="IPR008969">
    <property type="entry name" value="CarboxyPept-like_regulatory"/>
</dbReference>
<dbReference type="SUPFAM" id="SSF56935">
    <property type="entry name" value="Porins"/>
    <property type="match status" value="1"/>
</dbReference>
<keyword evidence="4 8" id="KW-0812">Transmembrane</keyword>
<evidence type="ECO:0000256" key="1">
    <source>
        <dbReference type="ARBA" id="ARBA00004571"/>
    </source>
</evidence>
<dbReference type="InterPro" id="IPR036942">
    <property type="entry name" value="Beta-barrel_TonB_sf"/>
</dbReference>
<keyword evidence="5 9" id="KW-0732">Signal</keyword>
<dbReference type="PANTHER" id="PTHR30069:SF29">
    <property type="entry name" value="HEMOGLOBIN AND HEMOGLOBIN-HAPTOGLOBIN-BINDING PROTEIN 1-RELATED"/>
    <property type="match status" value="1"/>
</dbReference>
<feature type="signal peptide" evidence="9">
    <location>
        <begin position="1"/>
        <end position="19"/>
    </location>
</feature>
<keyword evidence="12" id="KW-1185">Reference proteome</keyword>
<evidence type="ECO:0000256" key="3">
    <source>
        <dbReference type="ARBA" id="ARBA00022452"/>
    </source>
</evidence>
<reference evidence="12" key="1">
    <citation type="journal article" date="2019" name="Int. J. Syst. Evol. Microbiol.">
        <title>The Global Catalogue of Microorganisms (GCM) 10K type strain sequencing project: providing services to taxonomists for standard genome sequencing and annotation.</title>
        <authorList>
            <consortium name="The Broad Institute Genomics Platform"/>
            <consortium name="The Broad Institute Genome Sequencing Center for Infectious Disease"/>
            <person name="Wu L."/>
            <person name="Ma J."/>
        </authorList>
    </citation>
    <scope>NUCLEOTIDE SEQUENCE [LARGE SCALE GENOMIC DNA]</scope>
    <source>
        <strain evidence="12">CCUG 60527</strain>
    </source>
</reference>
<dbReference type="PANTHER" id="PTHR30069">
    <property type="entry name" value="TONB-DEPENDENT OUTER MEMBRANE RECEPTOR"/>
    <property type="match status" value="1"/>
</dbReference>
<dbReference type="InterPro" id="IPR039426">
    <property type="entry name" value="TonB-dep_rcpt-like"/>
</dbReference>
<accession>A0ABW3JS82</accession>
<evidence type="ECO:0000256" key="6">
    <source>
        <dbReference type="ARBA" id="ARBA00023136"/>
    </source>
</evidence>
<dbReference type="RefSeq" id="WP_386106257.1">
    <property type="nucleotide sequence ID" value="NZ_JBHTJR010000030.1"/>
</dbReference>
<comment type="caution">
    <text evidence="11">The sequence shown here is derived from an EMBL/GenBank/DDBJ whole genome shotgun (WGS) entry which is preliminary data.</text>
</comment>
<dbReference type="Gene3D" id="2.60.40.1120">
    <property type="entry name" value="Carboxypeptidase-like, regulatory domain"/>
    <property type="match status" value="1"/>
</dbReference>
<dbReference type="Gene3D" id="2.40.170.20">
    <property type="entry name" value="TonB-dependent receptor, beta-barrel domain"/>
    <property type="match status" value="1"/>
</dbReference>
<keyword evidence="2 8" id="KW-0813">Transport</keyword>
<keyword evidence="7 8" id="KW-0998">Cell outer membrane</keyword>
<evidence type="ECO:0000313" key="12">
    <source>
        <dbReference type="Proteomes" id="UP001597062"/>
    </source>
</evidence>
<evidence type="ECO:0000256" key="8">
    <source>
        <dbReference type="PROSITE-ProRule" id="PRU01360"/>
    </source>
</evidence>
<dbReference type="Proteomes" id="UP001597062">
    <property type="component" value="Unassembled WGS sequence"/>
</dbReference>
<dbReference type="SUPFAM" id="SSF49464">
    <property type="entry name" value="Carboxypeptidase regulatory domain-like"/>
    <property type="match status" value="1"/>
</dbReference>
<evidence type="ECO:0000256" key="4">
    <source>
        <dbReference type="ARBA" id="ARBA00022692"/>
    </source>
</evidence>
<dbReference type="Pfam" id="PF13715">
    <property type="entry name" value="CarbopepD_reg_2"/>
    <property type="match status" value="1"/>
</dbReference>
<protein>
    <submittedName>
        <fullName evidence="11">TonB-dependent receptor plug domain-containing protein</fullName>
    </submittedName>
</protein>
<feature type="chain" id="PRO_5046479390" evidence="9">
    <location>
        <begin position="20"/>
        <end position="947"/>
    </location>
</feature>
<keyword evidence="11" id="KW-0675">Receptor</keyword>
<evidence type="ECO:0000256" key="2">
    <source>
        <dbReference type="ARBA" id="ARBA00022448"/>
    </source>
</evidence>
<organism evidence="11 12">
    <name type="scientific">Tenacibaculum geojense</name>
    <dbReference type="NCBI Taxonomy" id="915352"/>
    <lineage>
        <taxon>Bacteria</taxon>
        <taxon>Pseudomonadati</taxon>
        <taxon>Bacteroidota</taxon>
        <taxon>Flavobacteriia</taxon>
        <taxon>Flavobacteriales</taxon>
        <taxon>Flavobacteriaceae</taxon>
        <taxon>Tenacibaculum</taxon>
    </lineage>
</organism>
<comment type="subcellular location">
    <subcellularLocation>
        <location evidence="1 8">Cell outer membrane</location>
        <topology evidence="1 8">Multi-pass membrane protein</topology>
    </subcellularLocation>
</comment>
<proteinExistence type="inferred from homology"/>
<comment type="similarity">
    <text evidence="8">Belongs to the TonB-dependent receptor family.</text>
</comment>
<dbReference type="PROSITE" id="PS52016">
    <property type="entry name" value="TONB_DEPENDENT_REC_3"/>
    <property type="match status" value="1"/>
</dbReference>
<feature type="domain" description="TonB-dependent receptor plug" evidence="10">
    <location>
        <begin position="112"/>
        <end position="221"/>
    </location>
</feature>
<dbReference type="Gene3D" id="2.170.130.10">
    <property type="entry name" value="TonB-dependent receptor, plug domain"/>
    <property type="match status" value="1"/>
</dbReference>
<evidence type="ECO:0000256" key="5">
    <source>
        <dbReference type="ARBA" id="ARBA00022729"/>
    </source>
</evidence>
<evidence type="ECO:0000313" key="11">
    <source>
        <dbReference type="EMBL" id="MFD0992705.1"/>
    </source>
</evidence>
<sequence length="947" mass="105626">MTRFLLTALLSLSTFILSAQSVITGTVYDEYLEPFPGATVRFNNGTTTSDFNGEFKLEIKKFPLLIQVSSVGYKTETIEITSAEDEVNVILKEALALDEIVLSASRTPERVLESPVTIERIGAKNIKRTASPNFYESLKNLKGINILDNNYNTKIVTSNRGFANTLNNRFVQLVDGAESSIPTFEYSFGNLFGLNELDVKNVEILPGAASALYGANAFNGILLMTSKNPFEDTGISVYTKSGVTVQNEGNRATYGYYDVGVRMAEKFSESFAAKVNLVYNKGEDWHATDKRNTTGQGGEIIDGFSHADNPGYDGVNVYGDEIGFNFRDIIRNLENRGVTFPDGSPIPANTYQSIDEDVNVSRVGYEEKDLNNYTTKYVTFDGALHFRPWGTDNAEIILGSKLHVSDNIIHASNRYDQRGGFMQQYKFEIKDDNYFVRAYYTDNDSGQTTDSRLAGIFVENQWKNHEDYFGQYGIAYLSAVNQGQSEQNAHAFARQVAETGRYLVGSPQYKAALENAKNTSINNGGARLRDNTGYYHVDANLNLAGIVEFADIQFGGSFRSFALDSQGEIYTDDNDVIRHRAYGLYSQVQKRFDDDRLKITGTVRYDKAKNFEGKFSPRATVSYAAGESKNHNFRLAFQTAFRNPTSQDQYLGLQLGDRVFLGTVEENLNREVSVQQLRSNPNQTVTLTGENAFYNSYTASSVEAFQNEFRSSGTINPALLEVAQVDFIKPETVQSFELGYRAAVTIGSNIFEFDMVGFYNRHQNFITTKQVFTPFYGDVNDTNSNDAVAAVAQQDILRYILRTNTDAEIDAYGFSAGFGTKILGGFDLGASYAFSDYSVDSDDLDFKPSFNTPKHQIKASLGHEKLFKNFGFAVDGRWQDEFLYQSRFIDALVEERVVLDAQLNLTIPSIKSFIKVGGTNLLGKDYVSVPGTGTIGTQYYISWTINN</sequence>
<dbReference type="EMBL" id="JBHTJR010000030">
    <property type="protein sequence ID" value="MFD0992705.1"/>
    <property type="molecule type" value="Genomic_DNA"/>
</dbReference>
<dbReference type="InterPro" id="IPR037066">
    <property type="entry name" value="Plug_dom_sf"/>
</dbReference>
<keyword evidence="3 8" id="KW-1134">Transmembrane beta strand</keyword>
<evidence type="ECO:0000256" key="7">
    <source>
        <dbReference type="ARBA" id="ARBA00023237"/>
    </source>
</evidence>
<evidence type="ECO:0000256" key="9">
    <source>
        <dbReference type="SAM" id="SignalP"/>
    </source>
</evidence>
<dbReference type="InterPro" id="IPR012910">
    <property type="entry name" value="Plug_dom"/>
</dbReference>
<keyword evidence="6 8" id="KW-0472">Membrane</keyword>
<name>A0ABW3JS82_9FLAO</name>
<evidence type="ECO:0000259" key="10">
    <source>
        <dbReference type="Pfam" id="PF07715"/>
    </source>
</evidence>
<gene>
    <name evidence="11" type="ORF">ACFQ1U_05770</name>
</gene>
<dbReference type="Pfam" id="PF07715">
    <property type="entry name" value="Plug"/>
    <property type="match status" value="1"/>
</dbReference>